<feature type="transmembrane region" description="Helical" evidence="10">
    <location>
        <begin position="7"/>
        <end position="24"/>
    </location>
</feature>
<dbReference type="InterPro" id="IPR024194">
    <property type="entry name" value="Ac/AlaTfrase_AlgI/DltB"/>
</dbReference>
<comment type="caution">
    <text evidence="12">The sequence shown here is derived from an EMBL/GenBank/DDBJ whole genome shotgun (WGS) entry which is preliminary data.</text>
</comment>
<dbReference type="EMBL" id="NPDZ01000005">
    <property type="protein sequence ID" value="PJZ73306.1"/>
    <property type="molecule type" value="Genomic_DNA"/>
</dbReference>
<dbReference type="PANTHER" id="PTHR13285">
    <property type="entry name" value="ACYLTRANSFERASE"/>
    <property type="match status" value="1"/>
</dbReference>
<keyword evidence="3 9" id="KW-1003">Cell membrane</keyword>
<dbReference type="GO" id="GO:0016746">
    <property type="term" value="F:acyltransferase activity"/>
    <property type="evidence" value="ECO:0007669"/>
    <property type="project" value="UniProtKB-KW"/>
</dbReference>
<feature type="transmembrane region" description="Helical" evidence="10">
    <location>
        <begin position="36"/>
        <end position="62"/>
    </location>
</feature>
<feature type="transmembrane region" description="Helical" evidence="10">
    <location>
        <begin position="74"/>
        <end position="94"/>
    </location>
</feature>
<dbReference type="Pfam" id="PF03062">
    <property type="entry name" value="MBOAT"/>
    <property type="match status" value="1"/>
</dbReference>
<evidence type="ECO:0000256" key="8">
    <source>
        <dbReference type="ARBA" id="ARBA00023315"/>
    </source>
</evidence>
<dbReference type="AlphaFoldDB" id="A0A2M9ZMK8"/>
<evidence type="ECO:0000256" key="4">
    <source>
        <dbReference type="ARBA" id="ARBA00022679"/>
    </source>
</evidence>
<feature type="transmembrane region" description="Helical" evidence="10">
    <location>
        <begin position="309"/>
        <end position="326"/>
    </location>
</feature>
<dbReference type="PIRSF" id="PIRSF500217">
    <property type="entry name" value="AlgI"/>
    <property type="match status" value="1"/>
</dbReference>
<evidence type="ECO:0000256" key="5">
    <source>
        <dbReference type="ARBA" id="ARBA00022692"/>
    </source>
</evidence>
<dbReference type="Proteomes" id="UP000231990">
    <property type="component" value="Unassembled WGS sequence"/>
</dbReference>
<proteinExistence type="inferred from homology"/>
<dbReference type="InterPro" id="IPR051085">
    <property type="entry name" value="MB_O-acyltransferase"/>
</dbReference>
<dbReference type="GO" id="GO:0005886">
    <property type="term" value="C:plasma membrane"/>
    <property type="evidence" value="ECO:0007669"/>
    <property type="project" value="UniProtKB-SubCell"/>
</dbReference>
<dbReference type="InterPro" id="IPR028362">
    <property type="entry name" value="AlgI"/>
</dbReference>
<dbReference type="OrthoDB" id="9805788at2"/>
<evidence type="ECO:0000256" key="3">
    <source>
        <dbReference type="ARBA" id="ARBA00022475"/>
    </source>
</evidence>
<keyword evidence="13" id="KW-1185">Reference proteome</keyword>
<keyword evidence="8 9" id="KW-0012">Acyltransferase</keyword>
<protein>
    <recommendedName>
        <fullName evidence="15">Acyltransferase</fullName>
    </recommendedName>
</protein>
<keyword evidence="4 9" id="KW-0808">Transferase</keyword>
<keyword evidence="5 10" id="KW-0812">Transmembrane</keyword>
<evidence type="ECO:0000256" key="1">
    <source>
        <dbReference type="ARBA" id="ARBA00004651"/>
    </source>
</evidence>
<dbReference type="InterPro" id="IPR004299">
    <property type="entry name" value="MBOAT_fam"/>
</dbReference>
<evidence type="ECO:0000256" key="2">
    <source>
        <dbReference type="ARBA" id="ARBA00010323"/>
    </source>
</evidence>
<dbReference type="PANTHER" id="PTHR13285:SF23">
    <property type="entry name" value="TEICHOIC ACID D-ALANYLTRANSFERASE"/>
    <property type="match status" value="1"/>
</dbReference>
<feature type="transmembrane region" description="Helical" evidence="10">
    <location>
        <begin position="225"/>
        <end position="243"/>
    </location>
</feature>
<dbReference type="GO" id="GO:0042121">
    <property type="term" value="P:alginic acid biosynthetic process"/>
    <property type="evidence" value="ECO:0007669"/>
    <property type="project" value="InterPro"/>
</dbReference>
<dbReference type="EMBL" id="NPDY01000005">
    <property type="protein sequence ID" value="PJZ70117.1"/>
    <property type="molecule type" value="Genomic_DNA"/>
</dbReference>
<accession>A0A2M9ZMK8</accession>
<name>A0A2M9ZMK8_9LEPT</name>
<evidence type="ECO:0000313" key="11">
    <source>
        <dbReference type="EMBL" id="PJZ70117.1"/>
    </source>
</evidence>
<evidence type="ECO:0000313" key="12">
    <source>
        <dbReference type="EMBL" id="PJZ73306.1"/>
    </source>
</evidence>
<evidence type="ECO:0000256" key="6">
    <source>
        <dbReference type="ARBA" id="ARBA00022989"/>
    </source>
</evidence>
<evidence type="ECO:0000256" key="9">
    <source>
        <dbReference type="PIRNR" id="PIRNR016636"/>
    </source>
</evidence>
<keyword evidence="7 9" id="KW-0472">Membrane</keyword>
<comment type="similarity">
    <text evidence="2 9">Belongs to the membrane-bound acyltransferase family.</text>
</comment>
<gene>
    <name evidence="11" type="ORF">CH360_07800</name>
    <name evidence="12" type="ORF">CH373_10055</name>
</gene>
<sequence>MLFNSVQYLIFAPFVVLVYFIIPARFQRAWLLVTSLYFYAVFRVPFAALLVYSIVITHYSVVFMERSPNKSIKLLFLNIAIWGNLLLLYFFKYLDFSFIVWNTFWGLKECDPWFAYPAGVLLPMGISFFTLQAISYAVDVYRGNVSQAKSLFQFGLFLSFFPQLVAGPIIRAQDMLHQFLETYSFHKENLLPGMRQLAWGLFKKTFVADPVSILVDQIFGAPLTYGWFSILVAGILFPLQVYCDFSGYSDIAIGTGRIMGFHIPINFKEPFLSRTVTEFWRRWHISFSSWLRDYIYVSLGGNRVSIPRAYFNVFITTFVSGIWHGADWNFIVWGAIHATVMVMERFVFSFERIKSIWEKVPDFPKVLYPYLIFAISMYFFRAKPVSGVGSGLEVVNTLFLRMFTGAEGAQISVSIPVIAAICILIFGDYANDRKIPLLEKLEGHPLWVYGVSGILISICFILYSVTVSQPFLYFQF</sequence>
<evidence type="ECO:0000313" key="13">
    <source>
        <dbReference type="Proteomes" id="UP000231962"/>
    </source>
</evidence>
<evidence type="ECO:0000256" key="10">
    <source>
        <dbReference type="SAM" id="Phobius"/>
    </source>
</evidence>
<comment type="subcellular location">
    <subcellularLocation>
        <location evidence="1">Cell membrane</location>
        <topology evidence="1">Multi-pass membrane protein</topology>
    </subcellularLocation>
</comment>
<keyword evidence="6 10" id="KW-1133">Transmembrane helix</keyword>
<feature type="transmembrane region" description="Helical" evidence="10">
    <location>
        <begin position="150"/>
        <end position="170"/>
    </location>
</feature>
<feature type="transmembrane region" description="Helical" evidence="10">
    <location>
        <begin position="114"/>
        <end position="138"/>
    </location>
</feature>
<dbReference type="Proteomes" id="UP000231962">
    <property type="component" value="Unassembled WGS sequence"/>
</dbReference>
<dbReference type="RefSeq" id="WP_100713453.1">
    <property type="nucleotide sequence ID" value="NZ_NPDY01000005.1"/>
</dbReference>
<reference evidence="13 14" key="1">
    <citation type="submission" date="2017-07" db="EMBL/GenBank/DDBJ databases">
        <title>Leptospira spp. isolated from tropical soils.</title>
        <authorList>
            <person name="Thibeaux R."/>
            <person name="Iraola G."/>
            <person name="Ferres I."/>
            <person name="Bierque E."/>
            <person name="Girault D."/>
            <person name="Soupe-Gilbert M.-E."/>
            <person name="Picardeau M."/>
            <person name="Goarant C."/>
        </authorList>
    </citation>
    <scope>NUCLEOTIDE SEQUENCE [LARGE SCALE GENOMIC DNA]</scope>
    <source>
        <strain evidence="12 14">FH1-B-B1</strain>
        <strain evidence="11 13">FH1-B-C1</strain>
    </source>
</reference>
<feature type="transmembrane region" description="Helical" evidence="10">
    <location>
        <begin position="408"/>
        <end position="426"/>
    </location>
</feature>
<evidence type="ECO:0008006" key="15">
    <source>
        <dbReference type="Google" id="ProtNLM"/>
    </source>
</evidence>
<organism evidence="12 14">
    <name type="scientific">Leptospira perolatii</name>
    <dbReference type="NCBI Taxonomy" id="2023191"/>
    <lineage>
        <taxon>Bacteria</taxon>
        <taxon>Pseudomonadati</taxon>
        <taxon>Spirochaetota</taxon>
        <taxon>Spirochaetia</taxon>
        <taxon>Leptospirales</taxon>
        <taxon>Leptospiraceae</taxon>
        <taxon>Leptospira</taxon>
    </lineage>
</organism>
<evidence type="ECO:0000313" key="14">
    <source>
        <dbReference type="Proteomes" id="UP000231990"/>
    </source>
</evidence>
<feature type="transmembrane region" description="Helical" evidence="10">
    <location>
        <begin position="332"/>
        <end position="350"/>
    </location>
</feature>
<feature type="transmembrane region" description="Helical" evidence="10">
    <location>
        <begin position="446"/>
        <end position="466"/>
    </location>
</feature>
<evidence type="ECO:0000256" key="7">
    <source>
        <dbReference type="ARBA" id="ARBA00023136"/>
    </source>
</evidence>
<dbReference type="PIRSF" id="PIRSF016636">
    <property type="entry name" value="AlgI_DltB"/>
    <property type="match status" value="1"/>
</dbReference>